<evidence type="ECO:0000313" key="3">
    <source>
        <dbReference type="Proteomes" id="UP000015354"/>
    </source>
</evidence>
<dbReference type="Gene3D" id="3.40.50.300">
    <property type="entry name" value="P-loop containing nucleotide triphosphate hydrolases"/>
    <property type="match status" value="1"/>
</dbReference>
<feature type="compositionally biased region" description="Low complexity" evidence="1">
    <location>
        <begin position="395"/>
        <end position="406"/>
    </location>
</feature>
<feature type="region of interest" description="Disordered" evidence="1">
    <location>
        <begin position="22"/>
        <end position="48"/>
    </location>
</feature>
<comment type="caution">
    <text evidence="2">The sequence shown here is derived from an EMBL/GenBank/DDBJ whole genome shotgun (WGS) entry which is preliminary data.</text>
</comment>
<dbReference type="EMBL" id="ATMH01009416">
    <property type="protein sequence ID" value="EPY19505.1"/>
    <property type="molecule type" value="Genomic_DNA"/>
</dbReference>
<accession>S9V974</accession>
<proteinExistence type="predicted"/>
<dbReference type="InterPro" id="IPR027417">
    <property type="entry name" value="P-loop_NTPase"/>
</dbReference>
<feature type="compositionally biased region" description="Low complexity" evidence="1">
    <location>
        <begin position="30"/>
        <end position="48"/>
    </location>
</feature>
<keyword evidence="3" id="KW-1185">Reference proteome</keyword>
<evidence type="ECO:0000256" key="1">
    <source>
        <dbReference type="SAM" id="MobiDB-lite"/>
    </source>
</evidence>
<dbReference type="OrthoDB" id="269909at2759"/>
<feature type="region of interest" description="Disordered" evidence="1">
    <location>
        <begin position="386"/>
        <end position="421"/>
    </location>
</feature>
<sequence length="706" mass="76885">MFHRHPIRYRLFQRTSAALQGRTQVVSLDTKSPSASTPSSSSSSSSSAKLSTGAAASLAASTIPKTTATAGGGVSVSGSGTVFSHPGLADLRVAVYRGNTCIEDTIEGRKKQAIAIGHVLAQLDDRTLAVEFEEGLYQSTLLRHGERVYVGYQREESAAAAAGSGAGAGPAPGPSPAPAAAAKPPQQQPQPQPHYFLMGGIVLKTNPNGTVGVLLDNNSIDLAVPRDKIFYASGVLSFVRSQEFLAIVAWVHSAGVRSLQDQISTAVVLYRRGWRADRLYLLEMSDIHLLNHLSKSDRMSLMEKAEWQRDHHRQMQSIYKERIKEKDKRYLFSKYAGILSASVAFVGASSLFGWNYKNYLKKTREYQMGFAVDALCRPPAPATTSGAGCGGSTGANGSAANGTSSNGSGGGGGAAHPGTVRRPDEERWIRQILMRLDIFHPRVVVLTGYIGCGKSTLVRQVLHDCGTSCVYVDVRSREDTLRSVIKALGVLDVDACGDPTDFIAEACMLAKARMRGKIPLLVLKLRGEDSLSRVYNEAVTLACDRRVCHLVIEVPMESLTMANTSLPRLDYYTVPTFSRAQAFEYAQHRIDPLDMEYFLGVVGTNSNDLDELFSSALQRHITPAEYARQKLLRAMRQVQNAWAHSARVKRALKQLAGFPYTEGQREGVDEVSLRDPAVRDVVIYNPVQDCWVFASQVLHTASRCCL</sequence>
<dbReference type="PANTHER" id="PTHR34157">
    <property type="entry name" value="TUZIN"/>
    <property type="match status" value="1"/>
</dbReference>
<organism evidence="2 3">
    <name type="scientific">Strigomonas culicis</name>
    <dbReference type="NCBI Taxonomy" id="28005"/>
    <lineage>
        <taxon>Eukaryota</taxon>
        <taxon>Discoba</taxon>
        <taxon>Euglenozoa</taxon>
        <taxon>Kinetoplastea</taxon>
        <taxon>Metakinetoplastina</taxon>
        <taxon>Trypanosomatida</taxon>
        <taxon>Trypanosomatidae</taxon>
        <taxon>Strigomonadinae</taxon>
        <taxon>Strigomonas</taxon>
    </lineage>
</organism>
<reference evidence="2 3" key="1">
    <citation type="journal article" date="2013" name="PLoS ONE">
        <title>Predicting the Proteins of Angomonas deanei, Strigomonas culicis and Their Respective Endosymbionts Reveals New Aspects of the Trypanosomatidae Family.</title>
        <authorList>
            <person name="Motta M.C."/>
            <person name="Martins A.C."/>
            <person name="de Souza S.S."/>
            <person name="Catta-Preta C.M."/>
            <person name="Silva R."/>
            <person name="Klein C.C."/>
            <person name="de Almeida L.G."/>
            <person name="de Lima Cunha O."/>
            <person name="Ciapina L.P."/>
            <person name="Brocchi M."/>
            <person name="Colabardini A.C."/>
            <person name="de Araujo Lima B."/>
            <person name="Machado C.R."/>
            <person name="de Almeida Soares C.M."/>
            <person name="Probst C.M."/>
            <person name="de Menezes C.B."/>
            <person name="Thompson C.E."/>
            <person name="Bartholomeu D.C."/>
            <person name="Gradia D.F."/>
            <person name="Pavoni D.P."/>
            <person name="Grisard E.C."/>
            <person name="Fantinatti-Garboggini F."/>
            <person name="Marchini F.K."/>
            <person name="Rodrigues-Luiz G.F."/>
            <person name="Wagner G."/>
            <person name="Goldman G.H."/>
            <person name="Fietto J.L."/>
            <person name="Elias M.C."/>
            <person name="Goldman M.H."/>
            <person name="Sagot M.F."/>
            <person name="Pereira M."/>
            <person name="Stoco P.H."/>
            <person name="de Mendonca-Neto R.P."/>
            <person name="Teixeira S.M."/>
            <person name="Maciel T.E."/>
            <person name="de Oliveira Mendes T.A."/>
            <person name="Urmenyi T.P."/>
            <person name="de Souza W."/>
            <person name="Schenkman S."/>
            <person name="de Vasconcelos A.T."/>
        </authorList>
    </citation>
    <scope>NUCLEOTIDE SEQUENCE [LARGE SCALE GENOMIC DNA]</scope>
</reference>
<dbReference type="AlphaFoldDB" id="S9V974"/>
<dbReference type="PANTHER" id="PTHR34157:SF2">
    <property type="entry name" value="TUZIN"/>
    <property type="match status" value="1"/>
</dbReference>
<evidence type="ECO:0000313" key="2">
    <source>
        <dbReference type="EMBL" id="EPY19505.1"/>
    </source>
</evidence>
<gene>
    <name evidence="2" type="ORF">STCU_09416</name>
</gene>
<protein>
    <submittedName>
        <fullName evidence="2">Tuzin</fullName>
    </submittedName>
</protein>
<dbReference type="Proteomes" id="UP000015354">
    <property type="component" value="Unassembled WGS sequence"/>
</dbReference>
<dbReference type="SUPFAM" id="SSF52540">
    <property type="entry name" value="P-loop containing nucleoside triphosphate hydrolases"/>
    <property type="match status" value="2"/>
</dbReference>
<name>S9V974_9TRYP</name>
<feature type="region of interest" description="Disordered" evidence="1">
    <location>
        <begin position="161"/>
        <end position="190"/>
    </location>
</feature>